<reference evidence="2 3" key="1">
    <citation type="submission" date="2019-08" db="EMBL/GenBank/DDBJ databases">
        <title>In-depth cultivation of the pig gut microbiome towards novel bacterial diversity and tailored functional studies.</title>
        <authorList>
            <person name="Wylensek D."/>
            <person name="Hitch T.C.A."/>
            <person name="Clavel T."/>
        </authorList>
    </citation>
    <scope>NUCLEOTIDE SEQUENCE [LARGE SCALE GENOMIC DNA]</scope>
    <source>
        <strain evidence="2 3">BL-389-WT-3D</strain>
    </source>
</reference>
<protein>
    <submittedName>
        <fullName evidence="2">Uncharacterized protein</fullName>
    </submittedName>
</protein>
<accession>A0A844FBZ5</accession>
<dbReference type="Proteomes" id="UP000462363">
    <property type="component" value="Unassembled WGS sequence"/>
</dbReference>
<organism evidence="2 3">
    <name type="scientific">Clostridium scindens (strain JCM 10418 / VPI 12708)</name>
    <dbReference type="NCBI Taxonomy" id="29347"/>
    <lineage>
        <taxon>Bacteria</taxon>
        <taxon>Bacillati</taxon>
        <taxon>Bacillota</taxon>
        <taxon>Clostridia</taxon>
        <taxon>Lachnospirales</taxon>
        <taxon>Lachnospiraceae</taxon>
    </lineage>
</organism>
<evidence type="ECO:0000313" key="2">
    <source>
        <dbReference type="EMBL" id="MSS40821.1"/>
    </source>
</evidence>
<dbReference type="RefSeq" id="WP_004606424.1">
    <property type="nucleotide sequence ID" value="NZ_AP024846.1"/>
</dbReference>
<dbReference type="AlphaFoldDB" id="A0A844FBZ5"/>
<dbReference type="GeneID" id="62695048"/>
<feature type="region of interest" description="Disordered" evidence="1">
    <location>
        <begin position="65"/>
        <end position="100"/>
    </location>
</feature>
<name>A0A844FBZ5_CLOSV</name>
<gene>
    <name evidence="2" type="ORF">FYJ37_10785</name>
</gene>
<evidence type="ECO:0000313" key="3">
    <source>
        <dbReference type="Proteomes" id="UP000462363"/>
    </source>
</evidence>
<proteinExistence type="predicted"/>
<evidence type="ECO:0000256" key="1">
    <source>
        <dbReference type="SAM" id="MobiDB-lite"/>
    </source>
</evidence>
<comment type="caution">
    <text evidence="2">The sequence shown here is derived from an EMBL/GenBank/DDBJ whole genome shotgun (WGS) entry which is preliminary data.</text>
</comment>
<dbReference type="EMBL" id="VUMB01000020">
    <property type="protein sequence ID" value="MSS40821.1"/>
    <property type="molecule type" value="Genomic_DNA"/>
</dbReference>
<sequence length="100" mass="11774">MKKTRSRPLNHEQQRISKWLQEVRFKKAFFGGVEEADVWKKIEELNSMYESALSAERARYDALLEEQISHSTKPGEKPVQRRRKSEPRQEKTGNATEKSI</sequence>